<reference evidence="4 5" key="1">
    <citation type="journal article" date="2024" name="Int. J. Syst. Evol. Microbiol.">
        <title>Virgibacillus tibetensis sp. nov., isolated from salt lake on the Tibetan Plateau of China.</title>
        <authorList>
            <person name="Phurbu D."/>
            <person name="Liu Z.-X."/>
            <person name="Wang R."/>
            <person name="Zheng Y.-Y."/>
            <person name="Liu H.-C."/>
            <person name="Zhou Y.-G."/>
            <person name="Yu Y.-J."/>
            <person name="Li A.-H."/>
        </authorList>
    </citation>
    <scope>NUCLEOTIDE SEQUENCE [LARGE SCALE GENOMIC DNA]</scope>
    <source>
        <strain evidence="4 5">C22-A2</strain>
    </source>
</reference>
<comment type="caution">
    <text evidence="4">The sequence shown here is derived from an EMBL/GenBank/DDBJ whole genome shotgun (WGS) entry which is preliminary data.</text>
</comment>
<dbReference type="EMBL" id="JARZFX010000013">
    <property type="protein sequence ID" value="MEC5425383.1"/>
    <property type="molecule type" value="Genomic_DNA"/>
</dbReference>
<dbReference type="Proteomes" id="UP001335737">
    <property type="component" value="Unassembled WGS sequence"/>
</dbReference>
<evidence type="ECO:0000256" key="1">
    <source>
        <dbReference type="ARBA" id="ARBA00001946"/>
    </source>
</evidence>
<accession>A0ABU6KJ79</accession>
<dbReference type="CDD" id="cd18875">
    <property type="entry name" value="NUDIX_Hydrolase"/>
    <property type="match status" value="1"/>
</dbReference>
<evidence type="ECO:0000313" key="4">
    <source>
        <dbReference type="EMBL" id="MEC5425383.1"/>
    </source>
</evidence>
<dbReference type="Gene3D" id="3.90.79.10">
    <property type="entry name" value="Nucleoside Triphosphate Pyrophosphohydrolase"/>
    <property type="match status" value="1"/>
</dbReference>
<evidence type="ECO:0000256" key="2">
    <source>
        <dbReference type="ARBA" id="ARBA00022801"/>
    </source>
</evidence>
<proteinExistence type="predicted"/>
<organism evidence="4 5">
    <name type="scientific">Virgibacillus tibetensis</name>
    <dbReference type="NCBI Taxonomy" id="3042313"/>
    <lineage>
        <taxon>Bacteria</taxon>
        <taxon>Bacillati</taxon>
        <taxon>Bacillota</taxon>
        <taxon>Bacilli</taxon>
        <taxon>Bacillales</taxon>
        <taxon>Bacillaceae</taxon>
        <taxon>Virgibacillus</taxon>
    </lineage>
</organism>
<protein>
    <submittedName>
        <fullName evidence="4">8-oxo-dGTP diphosphatase</fullName>
    </submittedName>
</protein>
<keyword evidence="5" id="KW-1185">Reference proteome</keyword>
<dbReference type="PRINTS" id="PR00502">
    <property type="entry name" value="NUDIXFAMILY"/>
</dbReference>
<gene>
    <name evidence="4" type="ORF">QGM71_18030</name>
</gene>
<name>A0ABU6KJ79_9BACI</name>
<dbReference type="InterPro" id="IPR015797">
    <property type="entry name" value="NUDIX_hydrolase-like_dom_sf"/>
</dbReference>
<dbReference type="PANTHER" id="PTHR43046">
    <property type="entry name" value="GDP-MANNOSE MANNOSYL HYDROLASE"/>
    <property type="match status" value="1"/>
</dbReference>
<dbReference type="Pfam" id="PF00293">
    <property type="entry name" value="NUDIX"/>
    <property type="match status" value="1"/>
</dbReference>
<evidence type="ECO:0000313" key="5">
    <source>
        <dbReference type="Proteomes" id="UP001335737"/>
    </source>
</evidence>
<evidence type="ECO:0000259" key="3">
    <source>
        <dbReference type="PROSITE" id="PS51462"/>
    </source>
</evidence>
<dbReference type="InterPro" id="IPR020476">
    <property type="entry name" value="Nudix_hydrolase"/>
</dbReference>
<keyword evidence="2" id="KW-0378">Hydrolase</keyword>
<comment type="cofactor">
    <cofactor evidence="1">
        <name>Mg(2+)</name>
        <dbReference type="ChEBI" id="CHEBI:18420"/>
    </cofactor>
</comment>
<dbReference type="PANTHER" id="PTHR43046:SF2">
    <property type="entry name" value="8-OXO-DGTP DIPHOSPHATASE-RELATED"/>
    <property type="match status" value="1"/>
</dbReference>
<dbReference type="RefSeq" id="WP_327608926.1">
    <property type="nucleotide sequence ID" value="NZ_JARZFX010000013.1"/>
</dbReference>
<sequence>MQRVTNCIIIDNGHLLLLKKPRRGWYAIPGGKMEQGESIKESVVREYREETALTIHDPELAGAFTFSIYENDSLVHEWMMFTFICKTYEGTLTDYCAEGVLKWIPVEHIHDLPMAEGDRKIFEHVLANKSMLYGSFSYTEDFELLNFRLDSSAS</sequence>
<dbReference type="InterPro" id="IPR000086">
    <property type="entry name" value="NUDIX_hydrolase_dom"/>
</dbReference>
<dbReference type="PROSITE" id="PS51462">
    <property type="entry name" value="NUDIX"/>
    <property type="match status" value="1"/>
</dbReference>
<dbReference type="SUPFAM" id="SSF55811">
    <property type="entry name" value="Nudix"/>
    <property type="match status" value="1"/>
</dbReference>
<feature type="domain" description="Nudix hydrolase" evidence="3">
    <location>
        <begin position="1"/>
        <end position="127"/>
    </location>
</feature>